<sequence length="96" mass="10895">MVYIGGSDEEERVEVKSMAMSSKRAKPLHNLNLPCYLKWGNQKHLWCQKESSDANGSGGERYGVNRRLSAQRIESSLAVMTLVRMVSGFWDFRDAV</sequence>
<gene>
    <name evidence="1" type="ORF">D8674_011093</name>
</gene>
<dbReference type="EMBL" id="SMOL01000553">
    <property type="protein sequence ID" value="KAB2607925.1"/>
    <property type="molecule type" value="Genomic_DNA"/>
</dbReference>
<dbReference type="Proteomes" id="UP000327157">
    <property type="component" value="Chromosome 14"/>
</dbReference>
<dbReference type="AlphaFoldDB" id="A0A5N5FXR5"/>
<dbReference type="OrthoDB" id="769821at2759"/>
<organism evidence="1 2">
    <name type="scientific">Pyrus ussuriensis x Pyrus communis</name>
    <dbReference type="NCBI Taxonomy" id="2448454"/>
    <lineage>
        <taxon>Eukaryota</taxon>
        <taxon>Viridiplantae</taxon>
        <taxon>Streptophyta</taxon>
        <taxon>Embryophyta</taxon>
        <taxon>Tracheophyta</taxon>
        <taxon>Spermatophyta</taxon>
        <taxon>Magnoliopsida</taxon>
        <taxon>eudicotyledons</taxon>
        <taxon>Gunneridae</taxon>
        <taxon>Pentapetalae</taxon>
        <taxon>rosids</taxon>
        <taxon>fabids</taxon>
        <taxon>Rosales</taxon>
        <taxon>Rosaceae</taxon>
        <taxon>Amygdaloideae</taxon>
        <taxon>Maleae</taxon>
        <taxon>Pyrus</taxon>
    </lineage>
</organism>
<evidence type="ECO:0000313" key="1">
    <source>
        <dbReference type="EMBL" id="KAB2607925.1"/>
    </source>
</evidence>
<reference evidence="2" key="2">
    <citation type="submission" date="2019-10" db="EMBL/GenBank/DDBJ databases">
        <title>A de novo genome assembly of a pear dwarfing rootstock.</title>
        <authorList>
            <person name="Wang F."/>
            <person name="Wang J."/>
            <person name="Li S."/>
            <person name="Zhang Y."/>
            <person name="Fang M."/>
            <person name="Ma L."/>
            <person name="Zhao Y."/>
            <person name="Jiang S."/>
        </authorList>
    </citation>
    <scope>NUCLEOTIDE SEQUENCE [LARGE SCALE GENOMIC DNA]</scope>
</reference>
<reference evidence="1 2" key="1">
    <citation type="submission" date="2019-09" db="EMBL/GenBank/DDBJ databases">
        <authorList>
            <person name="Ou C."/>
        </authorList>
    </citation>
    <scope>NUCLEOTIDE SEQUENCE [LARGE SCALE GENOMIC DNA]</scope>
    <source>
        <strain evidence="1">S2</strain>
        <tissue evidence="1">Leaf</tissue>
    </source>
</reference>
<reference evidence="1 2" key="3">
    <citation type="submission" date="2019-11" db="EMBL/GenBank/DDBJ databases">
        <title>A de novo genome assembly of a pear dwarfing rootstock.</title>
        <authorList>
            <person name="Wang F."/>
            <person name="Wang J."/>
            <person name="Li S."/>
            <person name="Zhang Y."/>
            <person name="Fang M."/>
            <person name="Ma L."/>
            <person name="Zhao Y."/>
            <person name="Jiang S."/>
        </authorList>
    </citation>
    <scope>NUCLEOTIDE SEQUENCE [LARGE SCALE GENOMIC DNA]</scope>
    <source>
        <strain evidence="1">S2</strain>
        <tissue evidence="1">Leaf</tissue>
    </source>
</reference>
<comment type="caution">
    <text evidence="1">The sequence shown here is derived from an EMBL/GenBank/DDBJ whole genome shotgun (WGS) entry which is preliminary data.</text>
</comment>
<protein>
    <submittedName>
        <fullName evidence="1">Uncharacterized protein</fullName>
    </submittedName>
</protein>
<name>A0A5N5FXR5_9ROSA</name>
<accession>A0A5N5FXR5</accession>
<evidence type="ECO:0000313" key="2">
    <source>
        <dbReference type="Proteomes" id="UP000327157"/>
    </source>
</evidence>
<proteinExistence type="predicted"/>
<keyword evidence="2" id="KW-1185">Reference proteome</keyword>